<keyword evidence="3" id="KW-0378">Hydrolase</keyword>
<organism evidence="3 4">
    <name type="scientific">Sphingobium olei</name>
    <dbReference type="NCBI Taxonomy" id="420955"/>
    <lineage>
        <taxon>Bacteria</taxon>
        <taxon>Pseudomonadati</taxon>
        <taxon>Pseudomonadota</taxon>
        <taxon>Alphaproteobacteria</taxon>
        <taxon>Sphingomonadales</taxon>
        <taxon>Sphingomonadaceae</taxon>
        <taxon>Sphingobium</taxon>
    </lineage>
</organism>
<dbReference type="GO" id="GO:0004519">
    <property type="term" value="F:endonuclease activity"/>
    <property type="evidence" value="ECO:0007669"/>
    <property type="project" value="UniProtKB-KW"/>
</dbReference>
<evidence type="ECO:0000313" key="3">
    <source>
        <dbReference type="EMBL" id="MFD1103706.1"/>
    </source>
</evidence>
<evidence type="ECO:0000313" key="4">
    <source>
        <dbReference type="Proteomes" id="UP001597203"/>
    </source>
</evidence>
<keyword evidence="3" id="KW-0540">Nuclease</keyword>
<keyword evidence="4" id="KW-1185">Reference proteome</keyword>
<feature type="region of interest" description="Disordered" evidence="1">
    <location>
        <begin position="48"/>
        <end position="80"/>
    </location>
</feature>
<name>A0ABW3NTV2_9SPHN</name>
<dbReference type="EMBL" id="JBHTLS010000009">
    <property type="protein sequence ID" value="MFD1103706.1"/>
    <property type="molecule type" value="Genomic_DNA"/>
</dbReference>
<reference evidence="4" key="1">
    <citation type="journal article" date="2019" name="Int. J. Syst. Evol. Microbiol.">
        <title>The Global Catalogue of Microorganisms (GCM) 10K type strain sequencing project: providing services to taxonomists for standard genome sequencing and annotation.</title>
        <authorList>
            <consortium name="The Broad Institute Genomics Platform"/>
            <consortium name="The Broad Institute Genome Sequencing Center for Infectious Disease"/>
            <person name="Wu L."/>
            <person name="Ma J."/>
        </authorList>
    </citation>
    <scope>NUCLEOTIDE SEQUENCE [LARGE SCALE GENOMIC DNA]</scope>
    <source>
        <strain evidence="4">CCUG 54329</strain>
    </source>
</reference>
<accession>A0ABW3NTV2</accession>
<evidence type="ECO:0000259" key="2">
    <source>
        <dbReference type="Pfam" id="PF01844"/>
    </source>
</evidence>
<dbReference type="Proteomes" id="UP001597203">
    <property type="component" value="Unassembled WGS sequence"/>
</dbReference>
<evidence type="ECO:0000256" key="1">
    <source>
        <dbReference type="SAM" id="MobiDB-lite"/>
    </source>
</evidence>
<dbReference type="InterPro" id="IPR002711">
    <property type="entry name" value="HNH"/>
</dbReference>
<protein>
    <submittedName>
        <fullName evidence="3">HNH endonuclease</fullName>
    </submittedName>
</protein>
<dbReference type="CDD" id="cd00085">
    <property type="entry name" value="HNHc"/>
    <property type="match status" value="1"/>
</dbReference>
<keyword evidence="3" id="KW-0255">Endonuclease</keyword>
<proteinExistence type="predicted"/>
<dbReference type="Gene3D" id="1.10.30.50">
    <property type="match status" value="1"/>
</dbReference>
<gene>
    <name evidence="3" type="ORF">ACFQ24_02075</name>
</gene>
<feature type="domain" description="HNH" evidence="2">
    <location>
        <begin position="1"/>
        <end position="44"/>
    </location>
</feature>
<dbReference type="InterPro" id="IPR003615">
    <property type="entry name" value="HNH_nuc"/>
</dbReference>
<comment type="caution">
    <text evidence="3">The sequence shown here is derived from an EMBL/GenBank/DDBJ whole genome shotgun (WGS) entry which is preliminary data.</text>
</comment>
<dbReference type="Pfam" id="PF01844">
    <property type="entry name" value="HNH"/>
    <property type="match status" value="1"/>
</dbReference>
<sequence length="80" mass="8680">MCLAQGRTELATRVDHIDPLALGGSDEDDNTRNLCEPHHKQVTAEQFGHATTPHQRGCDAAGRPIDPTHPWARCRAGRGG</sequence>
<dbReference type="RefSeq" id="WP_380909034.1">
    <property type="nucleotide sequence ID" value="NZ_JBHTLS010000009.1"/>
</dbReference>